<dbReference type="OrthoDB" id="1470350at2759"/>
<keyword evidence="7 9" id="KW-0503">Monooxygenase</keyword>
<evidence type="ECO:0000313" key="11">
    <source>
        <dbReference type="Proteomes" id="UP000184383"/>
    </source>
</evidence>
<dbReference type="Gene3D" id="1.10.630.10">
    <property type="entry name" value="Cytochrome P450"/>
    <property type="match status" value="1"/>
</dbReference>
<dbReference type="GO" id="GO:0005506">
    <property type="term" value="F:iron ion binding"/>
    <property type="evidence" value="ECO:0007669"/>
    <property type="project" value="InterPro"/>
</dbReference>
<evidence type="ECO:0000256" key="1">
    <source>
        <dbReference type="ARBA" id="ARBA00001971"/>
    </source>
</evidence>
<evidence type="ECO:0000256" key="2">
    <source>
        <dbReference type="ARBA" id="ARBA00010617"/>
    </source>
</evidence>
<evidence type="ECO:0000256" key="7">
    <source>
        <dbReference type="ARBA" id="ARBA00023033"/>
    </source>
</evidence>
<protein>
    <recommendedName>
        <fullName evidence="12">Cytochrome P450</fullName>
    </recommendedName>
</protein>
<dbReference type="Pfam" id="PF00067">
    <property type="entry name" value="p450"/>
    <property type="match status" value="1"/>
</dbReference>
<name>A0A1L9RJC1_ASPWE</name>
<reference evidence="11" key="1">
    <citation type="journal article" date="2017" name="Genome Biol.">
        <title>Comparative genomics reveals high biological diversity and specific adaptations in the industrially and medically important fungal genus Aspergillus.</title>
        <authorList>
            <person name="de Vries R.P."/>
            <person name="Riley R."/>
            <person name="Wiebenga A."/>
            <person name="Aguilar-Osorio G."/>
            <person name="Amillis S."/>
            <person name="Uchima C.A."/>
            <person name="Anderluh G."/>
            <person name="Asadollahi M."/>
            <person name="Askin M."/>
            <person name="Barry K."/>
            <person name="Battaglia E."/>
            <person name="Bayram O."/>
            <person name="Benocci T."/>
            <person name="Braus-Stromeyer S.A."/>
            <person name="Caldana C."/>
            <person name="Canovas D."/>
            <person name="Cerqueira G.C."/>
            <person name="Chen F."/>
            <person name="Chen W."/>
            <person name="Choi C."/>
            <person name="Clum A."/>
            <person name="Dos Santos R.A."/>
            <person name="Damasio A.R."/>
            <person name="Diallinas G."/>
            <person name="Emri T."/>
            <person name="Fekete E."/>
            <person name="Flipphi M."/>
            <person name="Freyberg S."/>
            <person name="Gallo A."/>
            <person name="Gournas C."/>
            <person name="Habgood R."/>
            <person name="Hainaut M."/>
            <person name="Harispe M.L."/>
            <person name="Henrissat B."/>
            <person name="Hilden K.S."/>
            <person name="Hope R."/>
            <person name="Hossain A."/>
            <person name="Karabika E."/>
            <person name="Karaffa L."/>
            <person name="Karanyi Z."/>
            <person name="Krasevec N."/>
            <person name="Kuo A."/>
            <person name="Kusch H."/>
            <person name="LaButti K."/>
            <person name="Lagendijk E.L."/>
            <person name="Lapidus A."/>
            <person name="Levasseur A."/>
            <person name="Lindquist E."/>
            <person name="Lipzen A."/>
            <person name="Logrieco A.F."/>
            <person name="MacCabe A."/>
            <person name="Maekelae M.R."/>
            <person name="Malavazi I."/>
            <person name="Melin P."/>
            <person name="Meyer V."/>
            <person name="Mielnichuk N."/>
            <person name="Miskei M."/>
            <person name="Molnar A.P."/>
            <person name="Mule G."/>
            <person name="Ngan C.Y."/>
            <person name="Orejas M."/>
            <person name="Orosz E."/>
            <person name="Ouedraogo J.P."/>
            <person name="Overkamp K.M."/>
            <person name="Park H.-S."/>
            <person name="Perrone G."/>
            <person name="Piumi F."/>
            <person name="Punt P.J."/>
            <person name="Ram A.F."/>
            <person name="Ramon A."/>
            <person name="Rauscher S."/>
            <person name="Record E."/>
            <person name="Riano-Pachon D.M."/>
            <person name="Robert V."/>
            <person name="Roehrig J."/>
            <person name="Ruller R."/>
            <person name="Salamov A."/>
            <person name="Salih N.S."/>
            <person name="Samson R.A."/>
            <person name="Sandor E."/>
            <person name="Sanguinetti M."/>
            <person name="Schuetze T."/>
            <person name="Sepcic K."/>
            <person name="Shelest E."/>
            <person name="Sherlock G."/>
            <person name="Sophianopoulou V."/>
            <person name="Squina F.M."/>
            <person name="Sun H."/>
            <person name="Susca A."/>
            <person name="Todd R.B."/>
            <person name="Tsang A."/>
            <person name="Unkles S.E."/>
            <person name="van de Wiele N."/>
            <person name="van Rossen-Uffink D."/>
            <person name="Oliveira J.V."/>
            <person name="Vesth T.C."/>
            <person name="Visser J."/>
            <person name="Yu J.-H."/>
            <person name="Zhou M."/>
            <person name="Andersen M.R."/>
            <person name="Archer D.B."/>
            <person name="Baker S.E."/>
            <person name="Benoit I."/>
            <person name="Brakhage A.A."/>
            <person name="Braus G.H."/>
            <person name="Fischer R."/>
            <person name="Frisvad J.C."/>
            <person name="Goldman G.H."/>
            <person name="Houbraken J."/>
            <person name="Oakley B."/>
            <person name="Pocsi I."/>
            <person name="Scazzocchio C."/>
            <person name="Seiboth B."/>
            <person name="vanKuyk P.A."/>
            <person name="Wortman J."/>
            <person name="Dyer P.S."/>
            <person name="Grigoriev I.V."/>
        </authorList>
    </citation>
    <scope>NUCLEOTIDE SEQUENCE [LARGE SCALE GENOMIC DNA]</scope>
    <source>
        <strain evidence="11">DTO 134E9</strain>
    </source>
</reference>
<evidence type="ECO:0000256" key="9">
    <source>
        <dbReference type="RuleBase" id="RU000461"/>
    </source>
</evidence>
<dbReference type="InterPro" id="IPR002974">
    <property type="entry name" value="Cyt_P450_E_CYP52_ascomycetes"/>
</dbReference>
<proteinExistence type="inferred from homology"/>
<comment type="cofactor">
    <cofactor evidence="1 8">
        <name>heme</name>
        <dbReference type="ChEBI" id="CHEBI:30413"/>
    </cofactor>
</comment>
<dbReference type="GO" id="GO:0020037">
    <property type="term" value="F:heme binding"/>
    <property type="evidence" value="ECO:0007669"/>
    <property type="project" value="InterPro"/>
</dbReference>
<keyword evidence="11" id="KW-1185">Reference proteome</keyword>
<dbReference type="PANTHER" id="PTHR24287">
    <property type="entry name" value="P450, PUTATIVE (EUROFUNG)-RELATED"/>
    <property type="match status" value="1"/>
</dbReference>
<dbReference type="Proteomes" id="UP000184383">
    <property type="component" value="Unassembled WGS sequence"/>
</dbReference>
<dbReference type="InterPro" id="IPR001128">
    <property type="entry name" value="Cyt_P450"/>
</dbReference>
<keyword evidence="5 9" id="KW-0560">Oxidoreductase</keyword>
<comment type="similarity">
    <text evidence="2 9">Belongs to the cytochrome P450 family.</text>
</comment>
<feature type="binding site" description="axial binding residue" evidence="8">
    <location>
        <position position="437"/>
    </location>
    <ligand>
        <name>heme</name>
        <dbReference type="ChEBI" id="CHEBI:30413"/>
    </ligand>
    <ligandPart>
        <name>Fe</name>
        <dbReference type="ChEBI" id="CHEBI:18248"/>
    </ligandPart>
</feature>
<dbReference type="SUPFAM" id="SSF48264">
    <property type="entry name" value="Cytochrome P450"/>
    <property type="match status" value="1"/>
</dbReference>
<evidence type="ECO:0000256" key="4">
    <source>
        <dbReference type="ARBA" id="ARBA00022723"/>
    </source>
</evidence>
<evidence type="ECO:0000256" key="3">
    <source>
        <dbReference type="ARBA" id="ARBA00022617"/>
    </source>
</evidence>
<gene>
    <name evidence="10" type="ORF">ASPWEDRAFT_739890</name>
</gene>
<evidence type="ECO:0000256" key="6">
    <source>
        <dbReference type="ARBA" id="ARBA00023004"/>
    </source>
</evidence>
<sequence>MTRNYPHILEHGNLDSMLLASITTRYQQSKLSRQWNCEPCSHIPGGVFGLHAFSLIKKAQREGQVAHTLREYHLRYGNTINSNVLGRNLIFTVDSENIQAMLSNHFSSFGLSTHRYAQYSPFLGEGIFTSDGQAWEQTRKLLRPQFAKDAMPSLQWFDYHFQHLMQNFASDGQPFDIQEIFFRLSLDTATGFLFGESVESLVSASQNRTGIPENSVRGKSPGFAEAFDHAQHICFQRSAMLEFYPLINPSSFRTATAVVHRFINYYVNKALQCGKEKDIEKDPDGRYHFLCALAGHTDDPKVLRDRLVNVLLASRDDVGSLLSSIFYPLARDQVAWQKLKDEVTAAVSGAALRLFPPVPLNARFPLHDTTLPVGGGPDDQSPVFVRKGQVVGYSVWSLHRRPDLWGPDAESFRPERWQGRKQTVADFLPFNSGPRVCPGQQFAVVQVSHMIFRAVQHLDRVENADLGPDLGMHPRMRQTLTMSHENGVCVRVYRSSA</sequence>
<dbReference type="AlphaFoldDB" id="A0A1L9RJC1"/>
<dbReference type="PRINTS" id="PR01239">
    <property type="entry name" value="EP450IICYP52"/>
</dbReference>
<dbReference type="GeneID" id="63755267"/>
<keyword evidence="3 8" id="KW-0349">Heme</keyword>
<dbReference type="InterPro" id="IPR002402">
    <property type="entry name" value="Cyt_P450_E_grp-II"/>
</dbReference>
<evidence type="ECO:0000256" key="5">
    <source>
        <dbReference type="ARBA" id="ARBA00023002"/>
    </source>
</evidence>
<dbReference type="InterPro" id="IPR036396">
    <property type="entry name" value="Cyt_P450_sf"/>
</dbReference>
<dbReference type="STRING" id="1073089.A0A1L9RJC1"/>
<keyword evidence="6 8" id="KW-0408">Iron</keyword>
<accession>A0A1L9RJC1</accession>
<dbReference type="PRINTS" id="PR00464">
    <property type="entry name" value="EP450II"/>
</dbReference>
<dbReference type="VEuPathDB" id="FungiDB:ASPWEDRAFT_739890"/>
<organism evidence="10 11">
    <name type="scientific">Aspergillus wentii DTO 134E9</name>
    <dbReference type="NCBI Taxonomy" id="1073089"/>
    <lineage>
        <taxon>Eukaryota</taxon>
        <taxon>Fungi</taxon>
        <taxon>Dikarya</taxon>
        <taxon>Ascomycota</taxon>
        <taxon>Pezizomycotina</taxon>
        <taxon>Eurotiomycetes</taxon>
        <taxon>Eurotiomycetidae</taxon>
        <taxon>Eurotiales</taxon>
        <taxon>Aspergillaceae</taxon>
        <taxon>Aspergillus</taxon>
        <taxon>Aspergillus subgen. Cremei</taxon>
    </lineage>
</organism>
<evidence type="ECO:0008006" key="12">
    <source>
        <dbReference type="Google" id="ProtNLM"/>
    </source>
</evidence>
<dbReference type="PANTHER" id="PTHR24287:SF1">
    <property type="entry name" value="P450, PUTATIVE (EUROFUNG)-RELATED"/>
    <property type="match status" value="1"/>
</dbReference>
<dbReference type="InterPro" id="IPR017972">
    <property type="entry name" value="Cyt_P450_CS"/>
</dbReference>
<dbReference type="GO" id="GO:0016712">
    <property type="term" value="F:oxidoreductase activity, acting on paired donors, with incorporation or reduction of molecular oxygen, reduced flavin or flavoprotein as one donor, and incorporation of one atom of oxygen"/>
    <property type="evidence" value="ECO:0007669"/>
    <property type="project" value="InterPro"/>
</dbReference>
<dbReference type="CDD" id="cd11063">
    <property type="entry name" value="CYP52"/>
    <property type="match status" value="1"/>
</dbReference>
<evidence type="ECO:0000313" key="10">
    <source>
        <dbReference type="EMBL" id="OJJ35029.1"/>
    </source>
</evidence>
<evidence type="ECO:0000256" key="8">
    <source>
        <dbReference type="PIRSR" id="PIRSR602402-1"/>
    </source>
</evidence>
<dbReference type="RefSeq" id="XP_040688705.1">
    <property type="nucleotide sequence ID" value="XM_040839419.1"/>
</dbReference>
<keyword evidence="4 8" id="KW-0479">Metal-binding</keyword>
<dbReference type="EMBL" id="KV878212">
    <property type="protein sequence ID" value="OJJ35029.1"/>
    <property type="molecule type" value="Genomic_DNA"/>
</dbReference>
<dbReference type="InterPro" id="IPR047146">
    <property type="entry name" value="Cyt_P450_E_CYP52_fungi"/>
</dbReference>
<dbReference type="PROSITE" id="PS00086">
    <property type="entry name" value="CYTOCHROME_P450"/>
    <property type="match status" value="1"/>
</dbReference>